<keyword evidence="4 5" id="KW-0472">Membrane</keyword>
<dbReference type="CDD" id="cd18989">
    <property type="entry name" value="LGIC_ECD_cation"/>
    <property type="match status" value="1"/>
</dbReference>
<keyword evidence="3 5" id="KW-1133">Transmembrane helix</keyword>
<evidence type="ECO:0000256" key="3">
    <source>
        <dbReference type="ARBA" id="ARBA00022989"/>
    </source>
</evidence>
<dbReference type="Pfam" id="PF02931">
    <property type="entry name" value="Neur_chan_LBD"/>
    <property type="match status" value="1"/>
</dbReference>
<dbReference type="Gene3D" id="1.20.58.390">
    <property type="entry name" value="Neurotransmitter-gated ion-channel transmembrane domain"/>
    <property type="match status" value="1"/>
</dbReference>
<evidence type="ECO:0000256" key="5">
    <source>
        <dbReference type="SAM" id="Phobius"/>
    </source>
</evidence>
<evidence type="ECO:0000256" key="2">
    <source>
        <dbReference type="ARBA" id="ARBA00022692"/>
    </source>
</evidence>
<feature type="transmembrane region" description="Helical" evidence="5">
    <location>
        <begin position="220"/>
        <end position="239"/>
    </location>
</feature>
<dbReference type="Gene3D" id="2.70.170.10">
    <property type="entry name" value="Neurotransmitter-gated ion-channel ligand-binding domain"/>
    <property type="match status" value="1"/>
</dbReference>
<dbReference type="CDD" id="cd19051">
    <property type="entry name" value="LGIC_TM_cation"/>
    <property type="match status" value="1"/>
</dbReference>
<evidence type="ECO:0000256" key="4">
    <source>
        <dbReference type="ARBA" id="ARBA00023136"/>
    </source>
</evidence>
<dbReference type="Pfam" id="PF02932">
    <property type="entry name" value="Neur_chan_memb"/>
    <property type="match status" value="1"/>
</dbReference>
<dbReference type="SUPFAM" id="SSF63712">
    <property type="entry name" value="Nicotinic receptor ligand binding domain-like"/>
    <property type="match status" value="1"/>
</dbReference>
<dbReference type="GO" id="GO:0005230">
    <property type="term" value="F:extracellular ligand-gated monoatomic ion channel activity"/>
    <property type="evidence" value="ECO:0007669"/>
    <property type="project" value="InterPro"/>
</dbReference>
<accession>A0A6J8AY24</accession>
<dbReference type="InterPro" id="IPR036734">
    <property type="entry name" value="Neur_chan_lig-bd_sf"/>
</dbReference>
<feature type="domain" description="Neurotransmitter-gated ion-channel transmembrane" evidence="7">
    <location>
        <begin position="195"/>
        <end position="292"/>
    </location>
</feature>
<keyword evidence="9" id="KW-1185">Reference proteome</keyword>
<name>A0A6J8AY24_MYTCO</name>
<feature type="transmembrane region" description="Helical" evidence="5">
    <location>
        <begin position="339"/>
        <end position="364"/>
    </location>
</feature>
<dbReference type="GO" id="GO:0004888">
    <property type="term" value="F:transmembrane signaling receptor activity"/>
    <property type="evidence" value="ECO:0007669"/>
    <property type="project" value="InterPro"/>
</dbReference>
<sequence length="365" mass="41727">MIRPIHDIKESTKVNLSFSLISIKEFDEVTGKFSVIGMFNINWQDNRMIWNKTEYGNIHSMIFGQNDVWKPNLFLGNAFDDMSAIGEDFMTVRYYNNGTAIWTPLDMTITSCSADVTHFPFDQQTCAIHLIPVGTLQEEIVMHSEIDHAILTLYTEHEIWQLKKTTAMVSNVDEGSMFSVLFNVNRNPLFYLVNIIFPIILLTFLNSFVFLLPATSGERISFSITVLLAIAVFMTMISSHLPKTSRTMSRLCYFLISDLIFSCIICLLTIIQLRLFHTCDTCSVPTFLRRLAIMCNSQKHREYFPNSQDKLQNEGDTSDNEATRTDISVQVSWIDVSKALDICMLLVSLFIQMCMLVALIVSILH</sequence>
<dbReference type="Proteomes" id="UP000507470">
    <property type="component" value="Unassembled WGS sequence"/>
</dbReference>
<dbReference type="InterPro" id="IPR036719">
    <property type="entry name" value="Neuro-gated_channel_TM_sf"/>
</dbReference>
<dbReference type="InterPro" id="IPR006201">
    <property type="entry name" value="Neur_channel"/>
</dbReference>
<evidence type="ECO:0000313" key="9">
    <source>
        <dbReference type="Proteomes" id="UP000507470"/>
    </source>
</evidence>
<feature type="transmembrane region" description="Helical" evidence="5">
    <location>
        <begin position="189"/>
        <end position="214"/>
    </location>
</feature>
<dbReference type="AlphaFoldDB" id="A0A6J8AY24"/>
<evidence type="ECO:0000259" key="7">
    <source>
        <dbReference type="Pfam" id="PF02932"/>
    </source>
</evidence>
<organism evidence="8 9">
    <name type="scientific">Mytilus coruscus</name>
    <name type="common">Sea mussel</name>
    <dbReference type="NCBI Taxonomy" id="42192"/>
    <lineage>
        <taxon>Eukaryota</taxon>
        <taxon>Metazoa</taxon>
        <taxon>Spiralia</taxon>
        <taxon>Lophotrochozoa</taxon>
        <taxon>Mollusca</taxon>
        <taxon>Bivalvia</taxon>
        <taxon>Autobranchia</taxon>
        <taxon>Pteriomorphia</taxon>
        <taxon>Mytilida</taxon>
        <taxon>Mytiloidea</taxon>
        <taxon>Mytilidae</taxon>
        <taxon>Mytilinae</taxon>
        <taxon>Mytilus</taxon>
    </lineage>
</organism>
<evidence type="ECO:0000256" key="1">
    <source>
        <dbReference type="ARBA" id="ARBA00004141"/>
    </source>
</evidence>
<comment type="subcellular location">
    <subcellularLocation>
        <location evidence="1">Membrane</location>
        <topology evidence="1">Multi-pass membrane protein</topology>
    </subcellularLocation>
</comment>
<evidence type="ECO:0000259" key="6">
    <source>
        <dbReference type="Pfam" id="PF02931"/>
    </source>
</evidence>
<evidence type="ECO:0000313" key="8">
    <source>
        <dbReference type="EMBL" id="CAC5375491.1"/>
    </source>
</evidence>
<keyword evidence="2 5" id="KW-0812">Transmembrane</keyword>
<dbReference type="InterPro" id="IPR038050">
    <property type="entry name" value="Neuro_actylchol_rec"/>
</dbReference>
<dbReference type="SUPFAM" id="SSF90112">
    <property type="entry name" value="Neurotransmitter-gated ion-channel transmembrane pore"/>
    <property type="match status" value="1"/>
</dbReference>
<dbReference type="GO" id="GO:0016020">
    <property type="term" value="C:membrane"/>
    <property type="evidence" value="ECO:0007669"/>
    <property type="project" value="UniProtKB-SubCell"/>
</dbReference>
<dbReference type="EMBL" id="CACVKT020002154">
    <property type="protein sequence ID" value="CAC5375491.1"/>
    <property type="molecule type" value="Genomic_DNA"/>
</dbReference>
<feature type="domain" description="Neurotransmitter-gated ion-channel ligand-binding" evidence="6">
    <location>
        <begin position="2"/>
        <end position="177"/>
    </location>
</feature>
<reference evidence="8 9" key="1">
    <citation type="submission" date="2020-06" db="EMBL/GenBank/DDBJ databases">
        <authorList>
            <person name="Li R."/>
            <person name="Bekaert M."/>
        </authorList>
    </citation>
    <scope>NUCLEOTIDE SEQUENCE [LARGE SCALE GENOMIC DNA]</scope>
    <source>
        <strain evidence="9">wild</strain>
    </source>
</reference>
<dbReference type="OrthoDB" id="6153170at2759"/>
<protein>
    <submittedName>
        <fullName evidence="8">CHRNB1</fullName>
    </submittedName>
</protein>
<dbReference type="InterPro" id="IPR006029">
    <property type="entry name" value="Neurotrans-gated_channel_TM"/>
</dbReference>
<dbReference type="PANTHER" id="PTHR18945">
    <property type="entry name" value="NEUROTRANSMITTER GATED ION CHANNEL"/>
    <property type="match status" value="1"/>
</dbReference>
<gene>
    <name evidence="8" type="ORF">MCOR_12462</name>
</gene>
<proteinExistence type="predicted"/>
<dbReference type="InterPro" id="IPR006202">
    <property type="entry name" value="Neur_chan_lig-bd"/>
</dbReference>
<feature type="transmembrane region" description="Helical" evidence="5">
    <location>
        <begin position="251"/>
        <end position="271"/>
    </location>
</feature>
<dbReference type="PRINTS" id="PR00252">
    <property type="entry name" value="NRIONCHANNEL"/>
</dbReference>